<accession>A0ABS2GKM7</accession>
<dbReference type="Proteomes" id="UP000707138">
    <property type="component" value="Unassembled WGS sequence"/>
</dbReference>
<feature type="signal peptide" evidence="1">
    <location>
        <begin position="1"/>
        <end position="23"/>
    </location>
</feature>
<dbReference type="RefSeq" id="WP_205088534.1">
    <property type="nucleotide sequence ID" value="NZ_JACJLA010000033.1"/>
</dbReference>
<dbReference type="EMBL" id="JACJLA010000033">
    <property type="protein sequence ID" value="MBM6913688.1"/>
    <property type="molecule type" value="Genomic_DNA"/>
</dbReference>
<proteinExistence type="predicted"/>
<organism evidence="2 3">
    <name type="scientific">Veillonella magna</name>
    <dbReference type="NCBI Taxonomy" id="464322"/>
    <lineage>
        <taxon>Bacteria</taxon>
        <taxon>Bacillati</taxon>
        <taxon>Bacillota</taxon>
        <taxon>Negativicutes</taxon>
        <taxon>Veillonellales</taxon>
        <taxon>Veillonellaceae</taxon>
        <taxon>Veillonella</taxon>
    </lineage>
</organism>
<gene>
    <name evidence="2" type="ORF">H6A01_10265</name>
</gene>
<name>A0ABS2GKM7_9FIRM</name>
<feature type="chain" id="PRO_5045874287" evidence="1">
    <location>
        <begin position="24"/>
        <end position="217"/>
    </location>
</feature>
<comment type="caution">
    <text evidence="2">The sequence shown here is derived from an EMBL/GenBank/DDBJ whole genome shotgun (WGS) entry which is preliminary data.</text>
</comment>
<keyword evidence="1" id="KW-0732">Signal</keyword>
<sequence length="217" mass="23438">MLKEFSAALCAAALLTVITPVTAADTVSQPVVTNEATATTTTTTPDATETTAATANETANGSTTSAAQDPVSTQRVLIAVPNSNRQLGLDKTILTDFVTRTKALFPYPAYGTRETNTGLYPTQVTLAKLANDNDADIVVMPAIKNWTFRTIRPRMDRYGNGELYTEINASISLFVYDKTADQLSEMTSSYHALNQSLSAKSEGEVLAYLMMHLQRAE</sequence>
<evidence type="ECO:0000313" key="2">
    <source>
        <dbReference type="EMBL" id="MBM6913688.1"/>
    </source>
</evidence>
<evidence type="ECO:0000313" key="3">
    <source>
        <dbReference type="Proteomes" id="UP000707138"/>
    </source>
</evidence>
<keyword evidence="3" id="KW-1185">Reference proteome</keyword>
<protein>
    <submittedName>
        <fullName evidence="2">Uncharacterized protein</fullName>
    </submittedName>
</protein>
<reference evidence="2 3" key="1">
    <citation type="journal article" date="2021" name="Sci. Rep.">
        <title>The distribution of antibiotic resistance genes in chicken gut microbiota commensals.</title>
        <authorList>
            <person name="Juricova H."/>
            <person name="Matiasovicova J."/>
            <person name="Kubasova T."/>
            <person name="Cejkova D."/>
            <person name="Rychlik I."/>
        </authorList>
    </citation>
    <scope>NUCLEOTIDE SEQUENCE [LARGE SCALE GENOMIC DNA]</scope>
    <source>
        <strain evidence="2 3">An537</strain>
    </source>
</reference>
<evidence type="ECO:0000256" key="1">
    <source>
        <dbReference type="SAM" id="SignalP"/>
    </source>
</evidence>